<feature type="region of interest" description="Disordered" evidence="12">
    <location>
        <begin position="693"/>
        <end position="724"/>
    </location>
</feature>
<evidence type="ECO:0000256" key="7">
    <source>
        <dbReference type="ARBA" id="ARBA00023015"/>
    </source>
</evidence>
<keyword evidence="6" id="KW-0862">Zinc</keyword>
<name>A0AAF0IT96_9BASI</name>
<dbReference type="GO" id="GO:0022857">
    <property type="term" value="F:transmembrane transporter activity"/>
    <property type="evidence" value="ECO:0007669"/>
    <property type="project" value="InterPro"/>
</dbReference>
<feature type="compositionally biased region" description="Low complexity" evidence="12">
    <location>
        <begin position="648"/>
        <end position="660"/>
    </location>
</feature>
<dbReference type="GO" id="GO:0006351">
    <property type="term" value="P:DNA-templated transcription"/>
    <property type="evidence" value="ECO:0007669"/>
    <property type="project" value="InterPro"/>
</dbReference>
<evidence type="ECO:0000256" key="4">
    <source>
        <dbReference type="ARBA" id="ARBA00022763"/>
    </source>
</evidence>
<dbReference type="PROSITE" id="PS50234">
    <property type="entry name" value="VWFA"/>
    <property type="match status" value="1"/>
</dbReference>
<keyword evidence="9" id="KW-0234">DNA repair</keyword>
<evidence type="ECO:0000256" key="12">
    <source>
        <dbReference type="SAM" id="MobiDB-lite"/>
    </source>
</evidence>
<dbReference type="InterPro" id="IPR012170">
    <property type="entry name" value="TFIIH_SSL1/p44"/>
</dbReference>
<feature type="compositionally biased region" description="Polar residues" evidence="12">
    <location>
        <begin position="1146"/>
        <end position="1170"/>
    </location>
</feature>
<feature type="compositionally biased region" description="Polar residues" evidence="12">
    <location>
        <begin position="1197"/>
        <end position="1207"/>
    </location>
</feature>
<keyword evidence="13" id="KW-0812">Transmembrane</keyword>
<feature type="compositionally biased region" description="Acidic residues" evidence="12">
    <location>
        <begin position="7"/>
        <end position="32"/>
    </location>
</feature>
<keyword evidence="10" id="KW-0539">Nucleus</keyword>
<evidence type="ECO:0000256" key="1">
    <source>
        <dbReference type="ARBA" id="ARBA00004123"/>
    </source>
</evidence>
<feature type="transmembrane region" description="Helical" evidence="13">
    <location>
        <begin position="1384"/>
        <end position="1406"/>
    </location>
</feature>
<keyword evidence="7" id="KW-0805">Transcription regulation</keyword>
<dbReference type="SUPFAM" id="SSF53300">
    <property type="entry name" value="vWA-like"/>
    <property type="match status" value="1"/>
</dbReference>
<feature type="region of interest" description="Disordered" evidence="12">
    <location>
        <begin position="1102"/>
        <end position="1125"/>
    </location>
</feature>
<evidence type="ECO:0000256" key="5">
    <source>
        <dbReference type="ARBA" id="ARBA00022771"/>
    </source>
</evidence>
<dbReference type="InterPro" id="IPR010619">
    <property type="entry name" value="ThrE-like_N"/>
</dbReference>
<keyword evidence="13" id="KW-0472">Membrane</keyword>
<feature type="transmembrane region" description="Helical" evidence="13">
    <location>
        <begin position="1602"/>
        <end position="1624"/>
    </location>
</feature>
<dbReference type="FunFam" id="3.40.50.410:FF:000015">
    <property type="entry name" value="General transcription factor IIH subunit 2"/>
    <property type="match status" value="1"/>
</dbReference>
<dbReference type="GO" id="GO:0000439">
    <property type="term" value="C:transcription factor TFIIH core complex"/>
    <property type="evidence" value="ECO:0007669"/>
    <property type="project" value="InterPro"/>
</dbReference>
<gene>
    <name evidence="15" type="ORF">MOBT1_001767</name>
</gene>
<comment type="subcellular location">
    <subcellularLocation>
        <location evidence="1">Nucleus</location>
    </subcellularLocation>
</comment>
<sequence length="1724" mass="187413">MRRREEDYVDGAEFDDSDEPIEELSDDSDEYEALPSLPSAPLRSVLAEQSATKRKGSPERPSRAKAARTDKRPLDSGGYSWEAAYQRSWDHVHEDESGNLESAVRRMLASNKRKRALRDATPVQRGIIRHFVLVLDLSAEMAERDLRPNRFELTLQYARQFVADYFDQNPIGQLAIVCTRDGLGERLSLMGGNTVNHAGMLANKRKLEPRGEPSIQNALEMARSCLVHLPNSNTREILYISASLTTVDPGNIFHTLDELVRDRIQVSVISLAAEMHILKELCSRTGGDFNVVMNEDHYKELLQRHVPPRVISEHPTQQEYDADLLVMGFPRRLPFNAPASLCACHGRVMPSTKTQSHLEGGSAASGYTCPRCSAKVCQVPTDCSVCGITIIMSTHLARSYHHLFPVGNYRPVSWEQVTDRSAPACFACNMPFPPKPAEPNAESVPDDSALAPSARYRGPARLDHCLGDRFGQARAENGEDRGAQESDIVQSYSLDETLVAKQPTSHEAEEQPAFFQEVPVQSTPNLAPPVAAMPIEGMGRPTTVPPAENAQPTTVPAHDAMQPGATPVASLGDPLSRSSGESRRVRWGTDQFHTGAQPHQTQAKPVRGPTVSVKPVSMPESAPMSPTSSGGIKRQNHPGQINLSGLMPTLPTEEIPLEPINHSQAPGETGAVALEGDDNERFLALSRELNEIDEGDEADISDDRVAMHDGSRHGRVGHHDDRSEHERLMGLESSTGITSTGSDTSYDPAEDLDHLDLVEGETDGMPSRPSRAERSQSSSKKKGWQKVRHMLGINPSDQEHDDVMEKGEISTGATNTKSIPVETSTGIRGLHGRYRPSALERKAAKLVRAHKLYGGRKVSTPDEDDLLRVKRDHLPDSEASTPDALETAQHLDARPVPTSGVLGQLLQLYEQQRIEQEAGQSATGDTLSLTESDGVTGDETIVNDKRLSDVTTSVPGAAAPESQSEKLGVPAGDSTVVRTPGGRQYYASGRPVSVTSPGGFGGFAKTGLTNVGTVSQKFVKGVAAEAGIDVMDERPKAARSSAGTIGALIATTGNMIGAVSPSHAQLGPCPTRPGYTLDRYLLPEMNEKTLRRTAKIVRDAAPVPKSMRDSRLSGLQTPGPRTPGMWTPSGVSTQAGDDFNPYFAGASSNEKSGAPSVVSSANPKSSKLGSEVLSNATNRMSYIGQAGKNMLRGSSRPMPSNTGSGSVNERGDYFGDAATQEQIAKREWQRKLRKRKARNKKQEIYITMHVAAILKRQEFLLKFARAMMMFGAPTHRLESQMQQTANVLDVNCRCIYLPNLMLLSFGDEATHTTDTKFIKQGSTLDLTKLTTMHTIYWNVIHDKIGVERATKQLDSLMRQKPYFGKWQQTLIGGFASFFICLGQVGFNGSIVDACAAFILGAFLVFCQQHITSELYSNIFEIVFATLNSFIAMALHIVPIGGPGSKSWQGEVFCYNSIVSGSIVLILPGFIVLTGALELQSKNIISGSVRLVYAIIYSVLLGIGIKFGSIPLSAANIGHERAQNNQVTACVGHDQDRWFTRPLPRAWGFLTVPFYSMMLSFRNQAKFTRKELPVMVLVSCAGWVVANFAKLPTTEPGSKQDQMISYLTQQITLVGAMGSFTVGILSNIYGRFFDGRSFVVAVPGILYQLPTGLAMGKTNFITYAQSSASAQSSGGQNSREVTDGLSIGAQLLNVSLGMTIGLFCATIFMHLLGGNRVRGGGMFSF</sequence>
<comment type="similarity">
    <text evidence="2">Belongs to the GTF2H2 family.</text>
</comment>
<feature type="transmembrane region" description="Helical" evidence="13">
    <location>
        <begin position="1545"/>
        <end position="1561"/>
    </location>
</feature>
<keyword evidence="13" id="KW-1133">Transmembrane helix</keyword>
<dbReference type="GO" id="GO:0006289">
    <property type="term" value="P:nucleotide-excision repair"/>
    <property type="evidence" value="ECO:0007669"/>
    <property type="project" value="InterPro"/>
</dbReference>
<evidence type="ECO:0000256" key="10">
    <source>
        <dbReference type="ARBA" id="ARBA00023242"/>
    </source>
</evidence>
<evidence type="ECO:0000313" key="16">
    <source>
        <dbReference type="Proteomes" id="UP001214603"/>
    </source>
</evidence>
<evidence type="ECO:0000256" key="2">
    <source>
        <dbReference type="ARBA" id="ARBA00006092"/>
    </source>
</evidence>
<feature type="compositionally biased region" description="Basic and acidic residues" evidence="12">
    <location>
        <begin position="56"/>
        <end position="74"/>
    </location>
</feature>
<feature type="transmembrane region" description="Helical" evidence="13">
    <location>
        <begin position="1690"/>
        <end position="1711"/>
    </location>
</feature>
<feature type="domain" description="VWFA" evidence="14">
    <location>
        <begin position="130"/>
        <end position="310"/>
    </location>
</feature>
<keyword evidence="5" id="KW-0863">Zinc-finger</keyword>
<proteinExistence type="inferred from homology"/>
<feature type="region of interest" description="Disordered" evidence="12">
    <location>
        <begin position="1189"/>
        <end position="1208"/>
    </location>
</feature>
<comment type="similarity">
    <text evidence="11">Belongs to the ThrE exporter (TC 2.A.79) family.</text>
</comment>
<dbReference type="GO" id="GO:0008270">
    <property type="term" value="F:zinc ion binding"/>
    <property type="evidence" value="ECO:0007669"/>
    <property type="project" value="UniProtKB-KW"/>
</dbReference>
<feature type="transmembrane region" description="Helical" evidence="13">
    <location>
        <begin position="1418"/>
        <end position="1437"/>
    </location>
</feature>
<evidence type="ECO:0000256" key="8">
    <source>
        <dbReference type="ARBA" id="ARBA00023163"/>
    </source>
</evidence>
<dbReference type="InterPro" id="IPR007198">
    <property type="entry name" value="Ssl1-like"/>
</dbReference>
<evidence type="ECO:0000256" key="6">
    <source>
        <dbReference type="ARBA" id="ARBA00022833"/>
    </source>
</evidence>
<feature type="transmembrane region" description="Helical" evidence="13">
    <location>
        <begin position="1573"/>
        <end position="1590"/>
    </location>
</feature>
<keyword evidence="4" id="KW-0227">DNA damage</keyword>
<feature type="region of interest" description="Disordered" evidence="12">
    <location>
        <begin position="916"/>
        <end position="973"/>
    </location>
</feature>
<feature type="region of interest" description="Disordered" evidence="12">
    <location>
        <begin position="544"/>
        <end position="581"/>
    </location>
</feature>
<feature type="compositionally biased region" description="Polar residues" evidence="12">
    <location>
        <begin position="918"/>
        <end position="933"/>
    </location>
</feature>
<evidence type="ECO:0000313" key="15">
    <source>
        <dbReference type="EMBL" id="WFD03078.1"/>
    </source>
</evidence>
<protein>
    <recommendedName>
        <fullName evidence="14">VWFA domain-containing protein</fullName>
    </recommendedName>
</protein>
<feature type="compositionally biased region" description="Polar residues" evidence="12">
    <location>
        <begin position="593"/>
        <end position="603"/>
    </location>
</feature>
<feature type="region of interest" description="Disordered" evidence="12">
    <location>
        <begin position="593"/>
        <end position="671"/>
    </location>
</feature>
<dbReference type="Pfam" id="PF06738">
    <property type="entry name" value="ThrE"/>
    <property type="match status" value="1"/>
</dbReference>
<keyword evidence="16" id="KW-1185">Reference proteome</keyword>
<organism evidence="15 16">
    <name type="scientific">Malassezia obtusa</name>
    <dbReference type="NCBI Taxonomy" id="76774"/>
    <lineage>
        <taxon>Eukaryota</taxon>
        <taxon>Fungi</taxon>
        <taxon>Dikarya</taxon>
        <taxon>Basidiomycota</taxon>
        <taxon>Ustilaginomycotina</taxon>
        <taxon>Malasseziomycetes</taxon>
        <taxon>Malasseziales</taxon>
        <taxon>Malasseziaceae</taxon>
        <taxon>Malassezia</taxon>
    </lineage>
</organism>
<dbReference type="Gene3D" id="3.40.50.410">
    <property type="entry name" value="von Willebrand factor, type A domain"/>
    <property type="match status" value="1"/>
</dbReference>
<reference evidence="15" key="1">
    <citation type="submission" date="2023-03" db="EMBL/GenBank/DDBJ databases">
        <title>Mating type loci evolution in Malassezia.</title>
        <authorList>
            <person name="Coelho M.A."/>
        </authorList>
    </citation>
    <scope>NUCLEOTIDE SEQUENCE</scope>
    <source>
        <strain evidence="15">CBS 7876</strain>
    </source>
</reference>
<evidence type="ECO:0000256" key="11">
    <source>
        <dbReference type="ARBA" id="ARBA00034125"/>
    </source>
</evidence>
<feature type="transmembrane region" description="Helical" evidence="13">
    <location>
        <begin position="1490"/>
        <end position="1509"/>
    </location>
</feature>
<keyword evidence="3" id="KW-0479">Metal-binding</keyword>
<evidence type="ECO:0000256" key="3">
    <source>
        <dbReference type="ARBA" id="ARBA00022723"/>
    </source>
</evidence>
<feature type="region of interest" description="Disordered" evidence="12">
    <location>
        <begin position="1142"/>
        <end position="1170"/>
    </location>
</feature>
<dbReference type="InterPro" id="IPR051361">
    <property type="entry name" value="ThrE/Ser_Exporter"/>
</dbReference>
<dbReference type="EMBL" id="CP119936">
    <property type="protein sequence ID" value="WFD03078.1"/>
    <property type="molecule type" value="Genomic_DNA"/>
</dbReference>
<evidence type="ECO:0000256" key="13">
    <source>
        <dbReference type="SAM" id="Phobius"/>
    </source>
</evidence>
<dbReference type="NCBIfam" id="TIGR00622">
    <property type="entry name" value="ssl1"/>
    <property type="match status" value="1"/>
</dbReference>
<feature type="region of interest" description="Disordered" evidence="12">
    <location>
        <begin position="759"/>
        <end position="786"/>
    </location>
</feature>
<dbReference type="Proteomes" id="UP001214603">
    <property type="component" value="Chromosome 3"/>
</dbReference>
<accession>A0AAF0IT96</accession>
<evidence type="ECO:0000256" key="9">
    <source>
        <dbReference type="ARBA" id="ARBA00023204"/>
    </source>
</evidence>
<dbReference type="InterPro" id="IPR002035">
    <property type="entry name" value="VWF_A"/>
</dbReference>
<dbReference type="PANTHER" id="PTHR31082">
    <property type="entry name" value="PHEROMONE-REGULATED MEMBRANE PROTEIN 10"/>
    <property type="match status" value="1"/>
</dbReference>
<keyword evidence="8" id="KW-0804">Transcription</keyword>
<feature type="region of interest" description="Disordered" evidence="12">
    <location>
        <begin position="1"/>
        <end position="75"/>
    </location>
</feature>
<feature type="compositionally biased region" description="Basic and acidic residues" evidence="12">
    <location>
        <begin position="701"/>
        <end position="724"/>
    </location>
</feature>
<dbReference type="Pfam" id="PF04056">
    <property type="entry name" value="Ssl1"/>
    <property type="match status" value="1"/>
</dbReference>
<feature type="transmembrane region" description="Helical" evidence="13">
    <location>
        <begin position="1457"/>
        <end position="1478"/>
    </location>
</feature>
<evidence type="ECO:0000259" key="14">
    <source>
        <dbReference type="PROSITE" id="PS50234"/>
    </source>
</evidence>
<dbReference type="PANTHER" id="PTHR31082:SF4">
    <property type="entry name" value="PHEROMONE-REGULATED MEMBRANE PROTEIN 10"/>
    <property type="match status" value="1"/>
</dbReference>
<dbReference type="InterPro" id="IPR036465">
    <property type="entry name" value="vWFA_dom_sf"/>
</dbReference>